<evidence type="ECO:0008006" key="2">
    <source>
        <dbReference type="Google" id="ProtNLM"/>
    </source>
</evidence>
<dbReference type="InterPro" id="IPR006626">
    <property type="entry name" value="PbH1"/>
</dbReference>
<organism evidence="1">
    <name type="scientific">marine sediment metagenome</name>
    <dbReference type="NCBI Taxonomy" id="412755"/>
    <lineage>
        <taxon>unclassified sequences</taxon>
        <taxon>metagenomes</taxon>
        <taxon>ecological metagenomes</taxon>
    </lineage>
</organism>
<name>X0V4E8_9ZZZZ</name>
<dbReference type="Gene3D" id="2.160.20.10">
    <property type="entry name" value="Single-stranded right-handed beta-helix, Pectin lyase-like"/>
    <property type="match status" value="1"/>
</dbReference>
<dbReference type="SMART" id="SM00710">
    <property type="entry name" value="PbH1"/>
    <property type="match status" value="3"/>
</dbReference>
<dbReference type="SUPFAM" id="SSF51126">
    <property type="entry name" value="Pectin lyase-like"/>
    <property type="match status" value="1"/>
</dbReference>
<dbReference type="EMBL" id="BARS01020447">
    <property type="protein sequence ID" value="GAG07393.1"/>
    <property type="molecule type" value="Genomic_DNA"/>
</dbReference>
<dbReference type="InterPro" id="IPR011050">
    <property type="entry name" value="Pectin_lyase_fold/virulence"/>
</dbReference>
<dbReference type="AlphaFoldDB" id="X0V4E8"/>
<evidence type="ECO:0000313" key="1">
    <source>
        <dbReference type="EMBL" id="GAG07393.1"/>
    </source>
</evidence>
<proteinExistence type="predicted"/>
<accession>X0V4E8</accession>
<sequence>MTAKYSLTAEREWYGALYIQNTNVKIDGLQIESAGANSNIGIDISVHSEYVDVSNCILRRTGGGTSANAFDIGAAAPPAAIPGAVRLWNNIAYEYNNGVWVSWHAQGIALTIYNNTFVDMAGEGIHIEDQTIRLYIKNNLVFNAARDYYIWNVLNLPVEEYSHNLGEDAAFTPGTGYVQTAQGSGDMFVDYVTPDNKNFCIRDGSDAQDAGADLSGDLQLQFSNDIAGDIRHAPWDIGADEGTFTNDPPYTSGHDPAKGAVDVALDTNISAHI</sequence>
<gene>
    <name evidence="1" type="ORF">S01H1_32971</name>
</gene>
<feature type="non-terminal residue" evidence="1">
    <location>
        <position position="273"/>
    </location>
</feature>
<dbReference type="InterPro" id="IPR012334">
    <property type="entry name" value="Pectin_lyas_fold"/>
</dbReference>
<comment type="caution">
    <text evidence="1">The sequence shown here is derived from an EMBL/GenBank/DDBJ whole genome shotgun (WGS) entry which is preliminary data.</text>
</comment>
<protein>
    <recommendedName>
        <fullName evidence="2">Right handed beta helix domain-containing protein</fullName>
    </recommendedName>
</protein>
<reference evidence="1" key="1">
    <citation type="journal article" date="2014" name="Front. Microbiol.">
        <title>High frequency of phylogenetically diverse reductive dehalogenase-homologous genes in deep subseafloor sedimentary metagenomes.</title>
        <authorList>
            <person name="Kawai M."/>
            <person name="Futagami T."/>
            <person name="Toyoda A."/>
            <person name="Takaki Y."/>
            <person name="Nishi S."/>
            <person name="Hori S."/>
            <person name="Arai W."/>
            <person name="Tsubouchi T."/>
            <person name="Morono Y."/>
            <person name="Uchiyama I."/>
            <person name="Ito T."/>
            <person name="Fujiyama A."/>
            <person name="Inagaki F."/>
            <person name="Takami H."/>
        </authorList>
    </citation>
    <scope>NUCLEOTIDE SEQUENCE</scope>
    <source>
        <strain evidence="1">Expedition CK06-06</strain>
    </source>
</reference>